<evidence type="ECO:0000313" key="10">
    <source>
        <dbReference type="EMBL" id="MFC1853711.1"/>
    </source>
</evidence>
<keyword evidence="4" id="KW-0677">Repeat</keyword>
<gene>
    <name evidence="10" type="ORF">ACFL27_26305</name>
</gene>
<keyword evidence="6" id="KW-0408">Iron</keyword>
<dbReference type="Proteomes" id="UP001594351">
    <property type="component" value="Unassembled WGS sequence"/>
</dbReference>
<feature type="domain" description="NADH-ubiquinone oxidoreductase 51kDa subunit FMN-binding" evidence="8">
    <location>
        <begin position="13"/>
        <end position="154"/>
    </location>
</feature>
<dbReference type="Pfam" id="PF13375">
    <property type="entry name" value="RnfC_N"/>
    <property type="match status" value="1"/>
</dbReference>
<dbReference type="SUPFAM" id="SSF142019">
    <property type="entry name" value="Nqo1 FMN-binding domain-like"/>
    <property type="match status" value="1"/>
</dbReference>
<dbReference type="SUPFAM" id="SSF46548">
    <property type="entry name" value="alpha-helical ferredoxin"/>
    <property type="match status" value="1"/>
</dbReference>
<dbReference type="EMBL" id="JBHPBY010000580">
    <property type="protein sequence ID" value="MFC1853711.1"/>
    <property type="molecule type" value="Genomic_DNA"/>
</dbReference>
<organism evidence="10 11">
    <name type="scientific">candidate division CSSED10-310 bacterium</name>
    <dbReference type="NCBI Taxonomy" id="2855610"/>
    <lineage>
        <taxon>Bacteria</taxon>
        <taxon>Bacteria division CSSED10-310</taxon>
    </lineage>
</organism>
<comment type="caution">
    <text evidence="10">The sequence shown here is derived from an EMBL/GenBank/DDBJ whole genome shotgun (WGS) entry which is preliminary data.</text>
</comment>
<keyword evidence="7" id="KW-0411">Iron-sulfur</keyword>
<evidence type="ECO:0000256" key="2">
    <source>
        <dbReference type="ARBA" id="ARBA00022485"/>
    </source>
</evidence>
<dbReference type="InterPro" id="IPR017054">
    <property type="entry name" value="PduS"/>
</dbReference>
<name>A0ABV6Z5Q6_UNCC1</name>
<keyword evidence="1" id="KW-0813">Transport</keyword>
<evidence type="ECO:0000256" key="4">
    <source>
        <dbReference type="ARBA" id="ARBA00022737"/>
    </source>
</evidence>
<sequence length="443" mass="47826">MSTPKADKIIEAVFKAGIVGAGGAGFPTHVKLQCRADVVIANGVECEPLLYHDKHVMEDRASKVIYGLKLAMRATKAQRGLIALKKKYKKAAQALDRALKKADKISLFWMNDYYPAGDEQEIVRAVTGKTVPPASIPIVVGAVVSNVTTLAQVSESLDDKPVVSRMISLVGNIPSPVTIEVPLGMSIADLLAQTGNEIDATQKILGGGVMMGTLENLTGTIKKTTTGLIILPAAHPRLKEFSVSINTMKKQALSACCQCQSCQDICPRFLLGHPISPHKSMRSFVETGNLPPSALLCCECGLCTSLVTCPMGISPRKVHQHFKSSFAAAAHAPSPSWQLQAEHPHRQFRRISSQRLKEKLDLVAYDHEPVRFTGKLQPTNLKIYLKQHIGISANPVVSPHQKVQKGMLLGKITADSVGANVHCPISGEVQTVDQETITIMKAS</sequence>
<dbReference type="InterPro" id="IPR017900">
    <property type="entry name" value="4Fe4S_Fe_S_CS"/>
</dbReference>
<dbReference type="PANTHER" id="PTHR43034:SF2">
    <property type="entry name" value="ION-TRANSLOCATING OXIDOREDUCTASE COMPLEX SUBUNIT C"/>
    <property type="match status" value="1"/>
</dbReference>
<protein>
    <submittedName>
        <fullName evidence="10">4Fe-4S dicluster domain-containing protein</fullName>
    </submittedName>
</protein>
<keyword evidence="5" id="KW-0249">Electron transport</keyword>
<dbReference type="Pfam" id="PF01512">
    <property type="entry name" value="Complex1_51K"/>
    <property type="match status" value="1"/>
</dbReference>
<dbReference type="InterPro" id="IPR011538">
    <property type="entry name" value="Nuo51_FMN-bd"/>
</dbReference>
<reference evidence="10 11" key="1">
    <citation type="submission" date="2024-09" db="EMBL/GenBank/DDBJ databases">
        <title>Laminarin stimulates single cell rates of sulfate reduction while oxygen inhibits transcriptomic activity in coastal marine sediment.</title>
        <authorList>
            <person name="Lindsay M."/>
            <person name="Orcutt B."/>
            <person name="Emerson D."/>
            <person name="Stepanauskas R."/>
            <person name="D'Angelo T."/>
        </authorList>
    </citation>
    <scope>NUCLEOTIDE SEQUENCE [LARGE SCALE GENOMIC DNA]</scope>
    <source>
        <strain evidence="10">SAG AM-311-K15</strain>
    </source>
</reference>
<evidence type="ECO:0000256" key="3">
    <source>
        <dbReference type="ARBA" id="ARBA00022723"/>
    </source>
</evidence>
<dbReference type="InterPro" id="IPR026902">
    <property type="entry name" value="RnfC_N"/>
</dbReference>
<evidence type="ECO:0000256" key="5">
    <source>
        <dbReference type="ARBA" id="ARBA00022982"/>
    </source>
</evidence>
<feature type="domain" description="RnfC Barrel sandwich hybrid" evidence="9">
    <location>
        <begin position="378"/>
        <end position="438"/>
    </location>
</feature>
<keyword evidence="2" id="KW-0004">4Fe-4S</keyword>
<evidence type="ECO:0000313" key="11">
    <source>
        <dbReference type="Proteomes" id="UP001594351"/>
    </source>
</evidence>
<evidence type="ECO:0000256" key="7">
    <source>
        <dbReference type="ARBA" id="ARBA00023014"/>
    </source>
</evidence>
<dbReference type="InterPro" id="IPR037225">
    <property type="entry name" value="Nuo51_FMN-bd_sf"/>
</dbReference>
<dbReference type="PROSITE" id="PS00198">
    <property type="entry name" value="4FE4S_FER_1"/>
    <property type="match status" value="1"/>
</dbReference>
<dbReference type="Pfam" id="PF13534">
    <property type="entry name" value="Fer4_17"/>
    <property type="match status" value="1"/>
</dbReference>
<dbReference type="Gene3D" id="3.40.50.11540">
    <property type="entry name" value="NADH-ubiquinone oxidoreductase 51kDa subunit"/>
    <property type="match status" value="1"/>
</dbReference>
<dbReference type="InterPro" id="IPR010208">
    <property type="entry name" value="Ion_transpt_RnfC/RsxC"/>
</dbReference>
<keyword evidence="11" id="KW-1185">Reference proteome</keyword>
<dbReference type="PIRSF" id="PIRSF036408">
    <property type="entry name" value="PduS_prd"/>
    <property type="match status" value="1"/>
</dbReference>
<evidence type="ECO:0000259" key="9">
    <source>
        <dbReference type="Pfam" id="PF13375"/>
    </source>
</evidence>
<dbReference type="PANTHER" id="PTHR43034">
    <property type="entry name" value="ION-TRANSLOCATING OXIDOREDUCTASE COMPLEX SUBUNIT C"/>
    <property type="match status" value="1"/>
</dbReference>
<evidence type="ECO:0000256" key="6">
    <source>
        <dbReference type="ARBA" id="ARBA00023004"/>
    </source>
</evidence>
<accession>A0ABV6Z5Q6</accession>
<evidence type="ECO:0000256" key="1">
    <source>
        <dbReference type="ARBA" id="ARBA00022448"/>
    </source>
</evidence>
<keyword evidence="3" id="KW-0479">Metal-binding</keyword>
<dbReference type="SUPFAM" id="SSF142984">
    <property type="entry name" value="Nqo1 middle domain-like"/>
    <property type="match status" value="1"/>
</dbReference>
<proteinExistence type="predicted"/>
<evidence type="ECO:0000259" key="8">
    <source>
        <dbReference type="Pfam" id="PF01512"/>
    </source>
</evidence>